<feature type="DNA-binding region" description="H-T-H motif" evidence="2">
    <location>
        <begin position="197"/>
        <end position="216"/>
    </location>
</feature>
<gene>
    <name evidence="5" type="ORF">AXK60_17800</name>
</gene>
<proteinExistence type="predicted"/>
<dbReference type="InterPro" id="IPR001647">
    <property type="entry name" value="HTH_TetR"/>
</dbReference>
<dbReference type="Proteomes" id="UP000070258">
    <property type="component" value="Unassembled WGS sequence"/>
</dbReference>
<dbReference type="GO" id="GO:0003677">
    <property type="term" value="F:DNA binding"/>
    <property type="evidence" value="ECO:0007669"/>
    <property type="project" value="UniProtKB-UniRule"/>
</dbReference>
<reference evidence="6" key="1">
    <citation type="submission" date="2016-02" db="EMBL/GenBank/DDBJ databases">
        <authorList>
            <person name="Wen L."/>
            <person name="He K."/>
            <person name="Yang H."/>
        </authorList>
    </citation>
    <scope>NUCLEOTIDE SEQUENCE [LARGE SCALE GENOMIC DNA]</scope>
    <source>
        <strain evidence="6">JCM 15929</strain>
    </source>
</reference>
<accession>A0A137ZZN8</accession>
<evidence type="ECO:0000256" key="2">
    <source>
        <dbReference type="PROSITE-ProRule" id="PRU00335"/>
    </source>
</evidence>
<feature type="compositionally biased region" description="Polar residues" evidence="3">
    <location>
        <begin position="366"/>
        <end position="381"/>
    </location>
</feature>
<feature type="domain" description="HTH tetR-type" evidence="4">
    <location>
        <begin position="174"/>
        <end position="234"/>
    </location>
</feature>
<dbReference type="EMBL" id="LSRF01000058">
    <property type="protein sequence ID" value="KXP03658.1"/>
    <property type="molecule type" value="Genomic_DNA"/>
</dbReference>
<feature type="region of interest" description="Disordered" evidence="3">
    <location>
        <begin position="155"/>
        <end position="175"/>
    </location>
</feature>
<dbReference type="Gene3D" id="1.10.10.60">
    <property type="entry name" value="Homeodomain-like"/>
    <property type="match status" value="1"/>
</dbReference>
<keyword evidence="1 2" id="KW-0238">DNA-binding</keyword>
<dbReference type="Gene3D" id="1.10.357.10">
    <property type="entry name" value="Tetracycline Repressor, domain 2"/>
    <property type="match status" value="1"/>
</dbReference>
<name>A0A137ZZN8_9ACTN</name>
<dbReference type="InterPro" id="IPR036271">
    <property type="entry name" value="Tet_transcr_reg_TetR-rel_C_sf"/>
</dbReference>
<feature type="region of interest" description="Disordered" evidence="3">
    <location>
        <begin position="361"/>
        <end position="381"/>
    </location>
</feature>
<comment type="caution">
    <text evidence="5">The sequence shown here is derived from an EMBL/GenBank/DDBJ whole genome shotgun (WGS) entry which is preliminary data.</text>
</comment>
<organism evidence="5 6">
    <name type="scientific">Tsukamurella pseudospumae</name>
    <dbReference type="NCBI Taxonomy" id="239498"/>
    <lineage>
        <taxon>Bacteria</taxon>
        <taxon>Bacillati</taxon>
        <taxon>Actinomycetota</taxon>
        <taxon>Actinomycetes</taxon>
        <taxon>Mycobacteriales</taxon>
        <taxon>Tsukamurellaceae</taxon>
        <taxon>Tsukamurella</taxon>
    </lineage>
</organism>
<dbReference type="SUPFAM" id="SSF48498">
    <property type="entry name" value="Tetracyclin repressor-like, C-terminal domain"/>
    <property type="match status" value="1"/>
</dbReference>
<dbReference type="AlphaFoldDB" id="A0A137ZZN8"/>
<evidence type="ECO:0000313" key="6">
    <source>
        <dbReference type="Proteomes" id="UP000070258"/>
    </source>
</evidence>
<sequence length="381" mass="41326">MLRRLAAAPAAEPARIDGTGSGEIHAKDVRDTIRSSSAADFAADDPEVALRVLGLMLGRFDATNAQALRRAYQASDALRIGIFRSVLEGHGATVRRPFTVDQLSVALTALREGLHIRRLIDPAVVPDSLYGETALAIAIATLDTQHRHEHIDELGSALDSGDPRSRAPQPMLPDDPRQAVLDTAAREFAEHSFYLATLEGIAESSGVPIFMLKRLFPTKAHIVIAALRPKFAAVAQGVTDDVSLGTDHVTVIRRHLLRCARLTVEERPFMDSMIASVSHDTSGFAEGVVEIKQELHFPSLIEPVIADGQQQGLFSDGQPSTEFAAILTNALFIRCFTRRTESPENNASFVAELLLNGLRSRPAPEETSTAMHTSSPRHLDG</sequence>
<evidence type="ECO:0000256" key="1">
    <source>
        <dbReference type="ARBA" id="ARBA00023125"/>
    </source>
</evidence>
<dbReference type="PROSITE" id="PS50977">
    <property type="entry name" value="HTH_TETR_2"/>
    <property type="match status" value="1"/>
</dbReference>
<evidence type="ECO:0000259" key="4">
    <source>
        <dbReference type="PROSITE" id="PS50977"/>
    </source>
</evidence>
<dbReference type="InterPro" id="IPR009057">
    <property type="entry name" value="Homeodomain-like_sf"/>
</dbReference>
<dbReference type="SUPFAM" id="SSF46689">
    <property type="entry name" value="Homeodomain-like"/>
    <property type="match status" value="1"/>
</dbReference>
<protein>
    <recommendedName>
        <fullName evidence="4">HTH tetR-type domain-containing protein</fullName>
    </recommendedName>
</protein>
<feature type="compositionally biased region" description="Low complexity" evidence="3">
    <location>
        <begin position="1"/>
        <end position="13"/>
    </location>
</feature>
<evidence type="ECO:0000313" key="5">
    <source>
        <dbReference type="EMBL" id="KXP03658.1"/>
    </source>
</evidence>
<feature type="region of interest" description="Disordered" evidence="3">
    <location>
        <begin position="1"/>
        <end position="22"/>
    </location>
</feature>
<evidence type="ECO:0000256" key="3">
    <source>
        <dbReference type="SAM" id="MobiDB-lite"/>
    </source>
</evidence>